<gene>
    <name evidence="1" type="ORF">K444DRAFT_664538</name>
</gene>
<keyword evidence="2" id="KW-1185">Reference proteome</keyword>
<dbReference type="OrthoDB" id="5234614at2759"/>
<dbReference type="RefSeq" id="XP_024735390.1">
    <property type="nucleotide sequence ID" value="XM_024886975.1"/>
</dbReference>
<organism evidence="1 2">
    <name type="scientific">Hyaloscypha bicolor E</name>
    <dbReference type="NCBI Taxonomy" id="1095630"/>
    <lineage>
        <taxon>Eukaryota</taxon>
        <taxon>Fungi</taxon>
        <taxon>Dikarya</taxon>
        <taxon>Ascomycota</taxon>
        <taxon>Pezizomycotina</taxon>
        <taxon>Leotiomycetes</taxon>
        <taxon>Helotiales</taxon>
        <taxon>Hyaloscyphaceae</taxon>
        <taxon>Hyaloscypha</taxon>
        <taxon>Hyaloscypha bicolor</taxon>
    </lineage>
</organism>
<dbReference type="EMBL" id="KZ613822">
    <property type="protein sequence ID" value="PMD58486.1"/>
    <property type="molecule type" value="Genomic_DNA"/>
</dbReference>
<protein>
    <submittedName>
        <fullName evidence="1">Uncharacterized protein</fullName>
    </submittedName>
</protein>
<evidence type="ECO:0000313" key="1">
    <source>
        <dbReference type="EMBL" id="PMD58486.1"/>
    </source>
</evidence>
<dbReference type="Proteomes" id="UP000235371">
    <property type="component" value="Unassembled WGS sequence"/>
</dbReference>
<accession>A0A2J6T639</accession>
<proteinExistence type="predicted"/>
<name>A0A2J6T639_9HELO</name>
<dbReference type="AlphaFoldDB" id="A0A2J6T639"/>
<sequence>MPFNNQTNYRLPPVIVKQDEPGKRQGEKLNFNLASQSNRSFYTLPQSASSVDSESQAIDDLTTQLSQTFLNTTRSTETHQLATVAGTQRKDAIDQVITSVLTQDLRAAGSGKLLPDHPCFDHVRQYARKWNISDDAVSSNIKLACGYLKFPVIMLLNPAPKHESLPFDTMVARCRTLRWIEDVLIGVGLGLADVIILDICPLLSNDRIRQLEKEGLGRKQQALSEAYDVTQKMLEMFQPSIVISCQCSTSFSNWVPGGHVIARELCSSMKSARAREVKAVSIGDHKINVVQAYHPSSFLNYNRRGHHDLGGQFLKALFQRLYNPCSNWKNQHIMALIVSANNSLVASTNTSPPRREETDGTWNTRAERRFGKGTLVPAIAS</sequence>
<reference evidence="1 2" key="1">
    <citation type="submission" date="2016-04" db="EMBL/GenBank/DDBJ databases">
        <title>A degradative enzymes factory behind the ericoid mycorrhizal symbiosis.</title>
        <authorList>
            <consortium name="DOE Joint Genome Institute"/>
            <person name="Martino E."/>
            <person name="Morin E."/>
            <person name="Grelet G."/>
            <person name="Kuo A."/>
            <person name="Kohler A."/>
            <person name="Daghino S."/>
            <person name="Barry K."/>
            <person name="Choi C."/>
            <person name="Cichocki N."/>
            <person name="Clum A."/>
            <person name="Copeland A."/>
            <person name="Hainaut M."/>
            <person name="Haridas S."/>
            <person name="Labutti K."/>
            <person name="Lindquist E."/>
            <person name="Lipzen A."/>
            <person name="Khouja H.-R."/>
            <person name="Murat C."/>
            <person name="Ohm R."/>
            <person name="Olson A."/>
            <person name="Spatafora J."/>
            <person name="Veneault-Fourrey C."/>
            <person name="Henrissat B."/>
            <person name="Grigoriev I."/>
            <person name="Martin F."/>
            <person name="Perotto S."/>
        </authorList>
    </citation>
    <scope>NUCLEOTIDE SEQUENCE [LARGE SCALE GENOMIC DNA]</scope>
    <source>
        <strain evidence="1 2">E</strain>
    </source>
</reference>
<dbReference type="InParanoid" id="A0A2J6T639"/>
<dbReference type="GeneID" id="36595051"/>
<evidence type="ECO:0000313" key="2">
    <source>
        <dbReference type="Proteomes" id="UP000235371"/>
    </source>
</evidence>
<dbReference type="STRING" id="1095630.A0A2J6T639"/>